<protein>
    <recommendedName>
        <fullName evidence="4">UDP-glycosyltransferases domain-containing protein</fullName>
    </recommendedName>
</protein>
<dbReference type="SUPFAM" id="SSF53756">
    <property type="entry name" value="UDP-Glycosyltransferase/glycogen phosphorylase"/>
    <property type="match status" value="1"/>
</dbReference>
<dbReference type="OrthoDB" id="5835829at2759"/>
<evidence type="ECO:0008006" key="4">
    <source>
        <dbReference type="Google" id="ProtNLM"/>
    </source>
</evidence>
<accession>A0A409XHD3</accession>
<dbReference type="InterPro" id="IPR002213">
    <property type="entry name" value="UDP_glucos_trans"/>
</dbReference>
<dbReference type="GO" id="GO:0008194">
    <property type="term" value="F:UDP-glycosyltransferase activity"/>
    <property type="evidence" value="ECO:0007669"/>
    <property type="project" value="InterPro"/>
</dbReference>
<dbReference type="PANTHER" id="PTHR48045">
    <property type="entry name" value="UDP-GLYCOSYLTRANSFERASE 72B1"/>
    <property type="match status" value="1"/>
</dbReference>
<name>A0A409XHD3_PSICY</name>
<dbReference type="CDD" id="cd03784">
    <property type="entry name" value="GT1_Gtf-like"/>
    <property type="match status" value="1"/>
</dbReference>
<dbReference type="PANTHER" id="PTHR48045:SF31">
    <property type="entry name" value="UDP-GLYCOSYLTRANSFERASE 76B1-LIKE"/>
    <property type="match status" value="1"/>
</dbReference>
<dbReference type="AlphaFoldDB" id="A0A409XHD3"/>
<dbReference type="Pfam" id="PF00201">
    <property type="entry name" value="UDPGT"/>
    <property type="match status" value="1"/>
</dbReference>
<keyword evidence="1" id="KW-0808">Transferase</keyword>
<organism evidence="2 3">
    <name type="scientific">Psilocybe cyanescens</name>
    <dbReference type="NCBI Taxonomy" id="93625"/>
    <lineage>
        <taxon>Eukaryota</taxon>
        <taxon>Fungi</taxon>
        <taxon>Dikarya</taxon>
        <taxon>Basidiomycota</taxon>
        <taxon>Agaricomycotina</taxon>
        <taxon>Agaricomycetes</taxon>
        <taxon>Agaricomycetidae</taxon>
        <taxon>Agaricales</taxon>
        <taxon>Agaricineae</taxon>
        <taxon>Strophariaceae</taxon>
        <taxon>Psilocybe</taxon>
    </lineage>
</organism>
<evidence type="ECO:0000313" key="2">
    <source>
        <dbReference type="EMBL" id="PPQ90163.1"/>
    </source>
</evidence>
<evidence type="ECO:0000256" key="1">
    <source>
        <dbReference type="ARBA" id="ARBA00022679"/>
    </source>
</evidence>
<gene>
    <name evidence="2" type="ORF">CVT25_012474</name>
</gene>
<dbReference type="Proteomes" id="UP000283269">
    <property type="component" value="Unassembled WGS sequence"/>
</dbReference>
<keyword evidence="3" id="KW-1185">Reference proteome</keyword>
<dbReference type="STRING" id="93625.A0A409XHD3"/>
<dbReference type="InParanoid" id="A0A409XHD3"/>
<evidence type="ECO:0000313" key="3">
    <source>
        <dbReference type="Proteomes" id="UP000283269"/>
    </source>
</evidence>
<proteinExistence type="predicted"/>
<reference evidence="2 3" key="1">
    <citation type="journal article" date="2018" name="Evol. Lett.">
        <title>Horizontal gene cluster transfer increased hallucinogenic mushroom diversity.</title>
        <authorList>
            <person name="Reynolds H.T."/>
            <person name="Vijayakumar V."/>
            <person name="Gluck-Thaler E."/>
            <person name="Korotkin H.B."/>
            <person name="Matheny P.B."/>
            <person name="Slot J.C."/>
        </authorList>
    </citation>
    <scope>NUCLEOTIDE SEQUENCE [LARGE SCALE GENOMIC DNA]</scope>
    <source>
        <strain evidence="2 3">2631</strain>
    </source>
</reference>
<sequence>MSIVHYLLSTTPQWGHVKPLCIFATRIVQERESVIVTLMVSPNHLDKAFSEVSTQFTGPSQNKAIDRIRILSTFQDGDGPLPEIFARSTAAYEGYYRRLFEAKEVTCAVKGTVFESLPAPTAVILDLFCLAEFKIIQGISGSSVPVVIWVSGGISTFIRFFGDESIGGLGEFETKAIAEASRTGVPTVDVGVKILFEGEGKLLRIPGLPAMHDYEFCPQKPSVTHPVFVVLSSSAKYAYLPSWIGQYGLPTYDSPFCRLLKECQGIIAATPYALEETSINTAKSFWGEKKKEMYVVGPLLAPEPDPTTSKSSGDIENFLADKLQRFGEKSVLYISFGTAFWPMTPEYVEEVIDVLLEKQFPFIFSYASPVATISGELASKVNSSGIGLLSKWTPQPYILSHPATGWFLSHGGNGSITESLSNAVPLICWPFNADQPAAAAHLSENLQVGFELIEVRTGQSGLKPLHRTGRAPKGTREAVGLEMREVVDKCRGSKGEELRKNAEAVKVQLLGAWTDDGVAAKNLRAFLDKYSGHN</sequence>
<comment type="caution">
    <text evidence="2">The sequence shown here is derived from an EMBL/GenBank/DDBJ whole genome shotgun (WGS) entry which is preliminary data.</text>
</comment>
<dbReference type="EMBL" id="NHYD01001696">
    <property type="protein sequence ID" value="PPQ90163.1"/>
    <property type="molecule type" value="Genomic_DNA"/>
</dbReference>
<dbReference type="Gene3D" id="3.40.50.2000">
    <property type="entry name" value="Glycogen Phosphorylase B"/>
    <property type="match status" value="2"/>
</dbReference>